<name>A0ABU1JEH3_9MICC</name>
<evidence type="ECO:0000313" key="2">
    <source>
        <dbReference type="EMBL" id="MDR6270851.1"/>
    </source>
</evidence>
<evidence type="ECO:0000313" key="3">
    <source>
        <dbReference type="Proteomes" id="UP001185069"/>
    </source>
</evidence>
<feature type="domain" description="NAD(P)-binding" evidence="1">
    <location>
        <begin position="7"/>
        <end position="195"/>
    </location>
</feature>
<dbReference type="CDD" id="cd05243">
    <property type="entry name" value="SDR_a5"/>
    <property type="match status" value="1"/>
</dbReference>
<organism evidence="2 3">
    <name type="scientific">Arthrobacter russicus</name>
    <dbReference type="NCBI Taxonomy" id="172040"/>
    <lineage>
        <taxon>Bacteria</taxon>
        <taxon>Bacillati</taxon>
        <taxon>Actinomycetota</taxon>
        <taxon>Actinomycetes</taxon>
        <taxon>Micrococcales</taxon>
        <taxon>Micrococcaceae</taxon>
        <taxon>Arthrobacter</taxon>
    </lineage>
</organism>
<dbReference type="InterPro" id="IPR036291">
    <property type="entry name" value="NAD(P)-bd_dom_sf"/>
</dbReference>
<dbReference type="SUPFAM" id="SSF51735">
    <property type="entry name" value="NAD(P)-binding Rossmann-fold domains"/>
    <property type="match status" value="1"/>
</dbReference>
<dbReference type="Pfam" id="PF13460">
    <property type="entry name" value="NAD_binding_10"/>
    <property type="match status" value="1"/>
</dbReference>
<dbReference type="InterPro" id="IPR016040">
    <property type="entry name" value="NAD(P)-bd_dom"/>
</dbReference>
<comment type="caution">
    <text evidence="2">The sequence shown here is derived from an EMBL/GenBank/DDBJ whole genome shotgun (WGS) entry which is preliminary data.</text>
</comment>
<dbReference type="PANTHER" id="PTHR15020">
    <property type="entry name" value="FLAVIN REDUCTASE-RELATED"/>
    <property type="match status" value="1"/>
</dbReference>
<evidence type="ECO:0000259" key="1">
    <source>
        <dbReference type="Pfam" id="PF13460"/>
    </source>
</evidence>
<dbReference type="RefSeq" id="WP_309800188.1">
    <property type="nucleotide sequence ID" value="NZ_BAAAHY010000004.1"/>
</dbReference>
<dbReference type="EMBL" id="JAVDQF010000001">
    <property type="protein sequence ID" value="MDR6270851.1"/>
    <property type="molecule type" value="Genomic_DNA"/>
</dbReference>
<keyword evidence="3" id="KW-1185">Reference proteome</keyword>
<proteinExistence type="predicted"/>
<reference evidence="2 3" key="1">
    <citation type="submission" date="2023-07" db="EMBL/GenBank/DDBJ databases">
        <title>Sequencing the genomes of 1000 actinobacteria strains.</title>
        <authorList>
            <person name="Klenk H.-P."/>
        </authorList>
    </citation>
    <scope>NUCLEOTIDE SEQUENCE [LARGE SCALE GENOMIC DNA]</scope>
    <source>
        <strain evidence="2 3">DSM 14555</strain>
    </source>
</reference>
<dbReference type="Proteomes" id="UP001185069">
    <property type="component" value="Unassembled WGS sequence"/>
</dbReference>
<gene>
    <name evidence="2" type="ORF">JOE69_003089</name>
</gene>
<dbReference type="Gene3D" id="3.40.50.720">
    <property type="entry name" value="NAD(P)-binding Rossmann-like Domain"/>
    <property type="match status" value="1"/>
</dbReference>
<protein>
    <submittedName>
        <fullName evidence="2">Nucleoside-diphosphate-sugar epimerase</fullName>
    </submittedName>
</protein>
<accession>A0ABU1JEH3</accession>
<dbReference type="PANTHER" id="PTHR15020:SF50">
    <property type="entry name" value="UPF0659 PROTEIN YMR090W"/>
    <property type="match status" value="1"/>
</dbReference>
<sequence length="223" mass="22651">MKIVIAGGHGQIALFLGQQLAAAGHQPVGLIRKPGQQDELRSRGIAPVLLDIENSSVDQLAQALIGADAVVFAAGAGPNSGAARKDSVDRAGSVLLADAAEQAGVRRFVQISSMGADSVRAGSRPDGIDDDFYAYLVAKLGAEEDLVARSGLDWTILRPGRLVDDAGTGRVLLAEQTGRGSVPRADVASVVAELLLAGAGVGQVVELISGDTPIAEAVGALTA</sequence>